<protein>
    <recommendedName>
        <fullName evidence="12">Protein-export membrane protein SecF</fullName>
    </recommendedName>
</protein>
<evidence type="ECO:0000256" key="6">
    <source>
        <dbReference type="ARBA" id="ARBA00022989"/>
    </source>
</evidence>
<dbReference type="Pfam" id="PF07549">
    <property type="entry name" value="Sec_GG"/>
    <property type="match status" value="1"/>
</dbReference>
<comment type="function">
    <text evidence="9 12">Part of the Sec protein translocase complex. Interacts with the SecYEG preprotein conducting channel. SecDF uses the proton motive force (PMF) to complete protein translocation after the ATP-dependent function of SecA.</text>
</comment>
<dbReference type="eggNOG" id="COG0341">
    <property type="taxonomic scope" value="Bacteria"/>
</dbReference>
<evidence type="ECO:0000313" key="15">
    <source>
        <dbReference type="Proteomes" id="UP000000238"/>
    </source>
</evidence>
<evidence type="ECO:0000256" key="3">
    <source>
        <dbReference type="ARBA" id="ARBA00022475"/>
    </source>
</evidence>
<dbReference type="Gene3D" id="1.20.1640.10">
    <property type="entry name" value="Multidrug efflux transporter AcrB transmembrane domain"/>
    <property type="match status" value="1"/>
</dbReference>
<evidence type="ECO:0000259" key="13">
    <source>
        <dbReference type="Pfam" id="PF02355"/>
    </source>
</evidence>
<evidence type="ECO:0000313" key="14">
    <source>
        <dbReference type="EMBL" id="ABC31170.1"/>
    </source>
</evidence>
<accession>Q2SDV4</accession>
<proteinExistence type="inferred from homology"/>
<keyword evidence="12" id="KW-0997">Cell inner membrane</keyword>
<keyword evidence="6 12" id="KW-1133">Transmembrane helix</keyword>
<dbReference type="HAMAP" id="MF_01464_B">
    <property type="entry name" value="SecF_B"/>
    <property type="match status" value="1"/>
</dbReference>
<evidence type="ECO:0000256" key="8">
    <source>
        <dbReference type="ARBA" id="ARBA00023136"/>
    </source>
</evidence>
<dbReference type="InterPro" id="IPR005665">
    <property type="entry name" value="SecF_bac"/>
</dbReference>
<dbReference type="OrthoDB" id="9774769at2"/>
<keyword evidence="2 12" id="KW-0813">Transport</keyword>
<evidence type="ECO:0000256" key="2">
    <source>
        <dbReference type="ARBA" id="ARBA00022448"/>
    </source>
</evidence>
<feature type="transmembrane region" description="Helical" evidence="12">
    <location>
        <begin position="12"/>
        <end position="32"/>
    </location>
</feature>
<dbReference type="GO" id="GO:0015450">
    <property type="term" value="F:protein-transporting ATPase activity"/>
    <property type="evidence" value="ECO:0007669"/>
    <property type="project" value="InterPro"/>
</dbReference>
<evidence type="ECO:0000256" key="11">
    <source>
        <dbReference type="ARBA" id="ARBA00061053"/>
    </source>
</evidence>
<dbReference type="Pfam" id="PF02355">
    <property type="entry name" value="SecD_SecF_C"/>
    <property type="match status" value="1"/>
</dbReference>
<evidence type="ECO:0000256" key="5">
    <source>
        <dbReference type="ARBA" id="ARBA00022927"/>
    </source>
</evidence>
<comment type="similarity">
    <text evidence="12">Belongs to the SecD/SecF family. SecF subfamily.</text>
</comment>
<evidence type="ECO:0000256" key="12">
    <source>
        <dbReference type="HAMAP-Rule" id="MF_01464"/>
    </source>
</evidence>
<evidence type="ECO:0000256" key="9">
    <source>
        <dbReference type="ARBA" id="ARBA00059018"/>
    </source>
</evidence>
<dbReference type="PANTHER" id="PTHR30081">
    <property type="entry name" value="PROTEIN-EXPORT MEMBRANE PROTEIN SEC"/>
    <property type="match status" value="1"/>
</dbReference>
<keyword evidence="15" id="KW-1185">Reference proteome</keyword>
<feature type="transmembrane region" description="Helical" evidence="12">
    <location>
        <begin position="131"/>
        <end position="148"/>
    </location>
</feature>
<dbReference type="GO" id="GO:0043952">
    <property type="term" value="P:protein transport by the Sec complex"/>
    <property type="evidence" value="ECO:0007669"/>
    <property type="project" value="UniProtKB-UniRule"/>
</dbReference>
<dbReference type="RefSeq" id="WP_011398237.1">
    <property type="nucleotide sequence ID" value="NC_007645.1"/>
</dbReference>
<feature type="transmembrane region" description="Helical" evidence="12">
    <location>
        <begin position="182"/>
        <end position="202"/>
    </location>
</feature>
<dbReference type="Proteomes" id="UP000000238">
    <property type="component" value="Chromosome"/>
</dbReference>
<sequence>MSDEKVYNFMGIAKPALALSVIMIIISIVSIATRGLSFGLDFTGGTLVEVEYAKAPQINDVRHQLEAHKYENFVVQKFGSDTSILVRLQQEHSESIGTEVVGALSANGEQVTLSRSEFVGSQVGEELREQGGLGLLLALGVIMLYIAFRFQFKFSVGAVMALVHDVIITVGMFSLFQWDFDLNVLAAVLAVIGYSLNDTIVVSDRVRENFRRLREETPIEIINISLTQTLSRTIVTGLTTLLVLVALFLFGGPALKGFSTALIIGIIVGTYSSIYVASNLLLIMNISKEDLMIPVKEGEGAELDERP</sequence>
<dbReference type="NCBIfam" id="TIGR00916">
    <property type="entry name" value="2A0604s01"/>
    <property type="match status" value="1"/>
</dbReference>
<dbReference type="AlphaFoldDB" id="Q2SDV4"/>
<dbReference type="InterPro" id="IPR022645">
    <property type="entry name" value="SecD/SecF_bac"/>
</dbReference>
<dbReference type="HOGENOM" id="CLU_050012_1_0_6"/>
<keyword evidence="4 12" id="KW-0812">Transmembrane</keyword>
<dbReference type="KEGG" id="hch:HCH_04466"/>
<comment type="subcellular location">
    <subcellularLocation>
        <location evidence="12">Cell inner membrane</location>
        <topology evidence="12">Multi-pass membrane protein</topology>
    </subcellularLocation>
    <subcellularLocation>
        <location evidence="1">Cell membrane</location>
        <topology evidence="1">Multi-pass membrane protein</topology>
    </subcellularLocation>
</comment>
<dbReference type="FunFam" id="1.20.1640.10:FF:000024">
    <property type="entry name" value="Multifunctional fusion protein"/>
    <property type="match status" value="1"/>
</dbReference>
<dbReference type="STRING" id="349521.HCH_04466"/>
<dbReference type="GO" id="GO:0005886">
    <property type="term" value="C:plasma membrane"/>
    <property type="evidence" value="ECO:0007669"/>
    <property type="project" value="UniProtKB-SubCell"/>
</dbReference>
<organism evidence="14 15">
    <name type="scientific">Hahella chejuensis (strain KCTC 2396)</name>
    <dbReference type="NCBI Taxonomy" id="349521"/>
    <lineage>
        <taxon>Bacteria</taxon>
        <taxon>Pseudomonadati</taxon>
        <taxon>Pseudomonadota</taxon>
        <taxon>Gammaproteobacteria</taxon>
        <taxon>Oceanospirillales</taxon>
        <taxon>Hahellaceae</taxon>
        <taxon>Hahella</taxon>
    </lineage>
</organism>
<feature type="transmembrane region" description="Helical" evidence="12">
    <location>
        <begin position="261"/>
        <end position="283"/>
    </location>
</feature>
<dbReference type="GO" id="GO:0065002">
    <property type="term" value="P:intracellular protein transmembrane transport"/>
    <property type="evidence" value="ECO:0007669"/>
    <property type="project" value="UniProtKB-UniRule"/>
</dbReference>
<feature type="transmembrane region" description="Helical" evidence="12">
    <location>
        <begin position="234"/>
        <end position="255"/>
    </location>
</feature>
<feature type="domain" description="Protein export membrane protein SecD/SecF C-terminal" evidence="13">
    <location>
        <begin position="106"/>
        <end position="284"/>
    </location>
</feature>
<dbReference type="EMBL" id="CP000155">
    <property type="protein sequence ID" value="ABC31170.1"/>
    <property type="molecule type" value="Genomic_DNA"/>
</dbReference>
<name>Q2SDV4_HAHCH</name>
<dbReference type="NCBIfam" id="TIGR00966">
    <property type="entry name" value="transloc_SecF"/>
    <property type="match status" value="1"/>
</dbReference>
<gene>
    <name evidence="12 14" type="primary">secF</name>
    <name evidence="14" type="ordered locus">HCH_04466</name>
</gene>
<dbReference type="InterPro" id="IPR022646">
    <property type="entry name" value="SecD/SecF_CS"/>
</dbReference>
<evidence type="ECO:0000256" key="1">
    <source>
        <dbReference type="ARBA" id="ARBA00004651"/>
    </source>
</evidence>
<dbReference type="InterPro" id="IPR022813">
    <property type="entry name" value="SecD/SecF_arch_bac"/>
</dbReference>
<dbReference type="SUPFAM" id="SSF82866">
    <property type="entry name" value="Multidrug efflux transporter AcrB transmembrane domain"/>
    <property type="match status" value="1"/>
</dbReference>
<keyword evidence="7 12" id="KW-0811">Translocation</keyword>
<dbReference type="PANTHER" id="PTHR30081:SF8">
    <property type="entry name" value="PROTEIN TRANSLOCASE SUBUNIT SECF"/>
    <property type="match status" value="1"/>
</dbReference>
<comment type="similarity">
    <text evidence="10">In the C-terminal section; belongs to the SecD/SecF family. SecF subfamily.</text>
</comment>
<dbReference type="GO" id="GO:0006605">
    <property type="term" value="P:protein targeting"/>
    <property type="evidence" value="ECO:0007669"/>
    <property type="project" value="UniProtKB-UniRule"/>
</dbReference>
<reference evidence="14 15" key="1">
    <citation type="journal article" date="2005" name="Nucleic Acids Res.">
        <title>Genomic blueprint of Hahella chejuensis, a marine microbe producing an algicidal agent.</title>
        <authorList>
            <person name="Jeong H."/>
            <person name="Yim J.H."/>
            <person name="Lee C."/>
            <person name="Choi S.-H."/>
            <person name="Park Y.K."/>
            <person name="Yoon S.H."/>
            <person name="Hur C.-G."/>
            <person name="Kang H.-Y."/>
            <person name="Kim D."/>
            <person name="Lee H.H."/>
            <person name="Park K.H."/>
            <person name="Park S.-H."/>
            <person name="Park H.-S."/>
            <person name="Lee H.K."/>
            <person name="Oh T.K."/>
            <person name="Kim J.F."/>
        </authorList>
    </citation>
    <scope>NUCLEOTIDE SEQUENCE [LARGE SCALE GENOMIC DNA]</scope>
    <source>
        <strain evidence="14 15">KCTC 2396</strain>
    </source>
</reference>
<evidence type="ECO:0000256" key="10">
    <source>
        <dbReference type="ARBA" id="ARBA00060856"/>
    </source>
</evidence>
<dbReference type="InterPro" id="IPR048634">
    <property type="entry name" value="SecD_SecF_C"/>
</dbReference>
<comment type="subunit">
    <text evidence="12">Forms a complex with SecD. Part of the essential Sec protein translocation apparatus which comprises SecA, SecYEG and auxiliary proteins SecDF-YajC and YidC.</text>
</comment>
<evidence type="ECO:0000256" key="4">
    <source>
        <dbReference type="ARBA" id="ARBA00022692"/>
    </source>
</evidence>
<keyword evidence="8 12" id="KW-0472">Membrane</keyword>
<dbReference type="InterPro" id="IPR055344">
    <property type="entry name" value="SecD_SecF_C_bact"/>
</dbReference>
<dbReference type="PRINTS" id="PR01755">
    <property type="entry name" value="SECFTRNLCASE"/>
</dbReference>
<evidence type="ECO:0000256" key="7">
    <source>
        <dbReference type="ARBA" id="ARBA00023010"/>
    </source>
</evidence>
<keyword evidence="5 12" id="KW-0653">Protein transport</keyword>
<comment type="similarity">
    <text evidence="11">In the N-terminal section; belongs to the SecD/SecF family. SecD subfamily.</text>
</comment>
<feature type="transmembrane region" description="Helical" evidence="12">
    <location>
        <begin position="155"/>
        <end position="176"/>
    </location>
</feature>
<keyword evidence="3 12" id="KW-1003">Cell membrane</keyword>